<dbReference type="AlphaFoldDB" id="A0A9W4MIP3"/>
<keyword evidence="2" id="KW-1185">Reference proteome</keyword>
<proteinExistence type="predicted"/>
<keyword evidence="1" id="KW-0503">Monooxygenase</keyword>
<accession>A0A9W4MIP3</accession>
<evidence type="ECO:0000313" key="2">
    <source>
        <dbReference type="Proteomes" id="UP001153328"/>
    </source>
</evidence>
<evidence type="ECO:0000313" key="1">
    <source>
        <dbReference type="EMBL" id="CAG7647730.1"/>
    </source>
</evidence>
<comment type="caution">
    <text evidence="1">The sequence shown here is derived from an EMBL/GenBank/DDBJ whole genome shotgun (WGS) entry which is preliminary data.</text>
</comment>
<keyword evidence="1" id="KW-0560">Oxidoreductase</keyword>
<dbReference type="GO" id="GO:0004497">
    <property type="term" value="F:monooxygenase activity"/>
    <property type="evidence" value="ECO:0007669"/>
    <property type="project" value="UniProtKB-KW"/>
</dbReference>
<dbReference type="Pfam" id="PF14100">
    <property type="entry name" value="DUF6807"/>
    <property type="match status" value="1"/>
</dbReference>
<organism evidence="1 2">
    <name type="scientific">Actinacidiphila bryophytorum</name>
    <dbReference type="NCBI Taxonomy" id="1436133"/>
    <lineage>
        <taxon>Bacteria</taxon>
        <taxon>Bacillati</taxon>
        <taxon>Actinomycetota</taxon>
        <taxon>Actinomycetes</taxon>
        <taxon>Kitasatosporales</taxon>
        <taxon>Streptomycetaceae</taxon>
        <taxon>Actinacidiphila</taxon>
    </lineage>
</organism>
<gene>
    <name evidence="1" type="ORF">SBRY_40745</name>
</gene>
<dbReference type="RefSeq" id="WP_251513181.1">
    <property type="nucleotide sequence ID" value="NZ_CAJVAX010000018.1"/>
</dbReference>
<dbReference type="Proteomes" id="UP001153328">
    <property type="component" value="Unassembled WGS sequence"/>
</dbReference>
<protein>
    <submittedName>
        <fullName evidence="1">Methane monooxygenase PmoA-like</fullName>
    </submittedName>
</protein>
<dbReference type="EMBL" id="CAJVAX010000018">
    <property type="protein sequence ID" value="CAG7647730.1"/>
    <property type="molecule type" value="Genomic_DNA"/>
</dbReference>
<sequence length="296" mass="32199">MTTQAGTPLRTWDDGACLTVEAAGVRLLRYVHAPDPEPSEAPKPYVHPLRTLAGEAVTDYRPADHLWHKGLQMTASYLSGQNFWGGGTYLRAAGGYTDLDNHGTMRHDGFDAIGTGSFTERLTWLSRGGEPWVGERRTVTASVLGEQVWELVWRTELTGLRDEPLRFGSPTTNGRELAGYSGLTWRGSPAFTGGTVLGPDGRGGAAMMGTAAPWLAFRSRAGTTLVFEAAAGEGGPPTHWFVRSEPYPIVNPSWAFHEEFTLAAGQRLAWDHRVTVVSAAWDARQVAEHLRQRAAG</sequence>
<name>A0A9W4MIP3_9ACTN</name>
<dbReference type="InterPro" id="IPR029475">
    <property type="entry name" value="DUF6807"/>
</dbReference>
<reference evidence="1" key="1">
    <citation type="submission" date="2021-06" db="EMBL/GenBank/DDBJ databases">
        <authorList>
            <person name="Arsene-Ploetze F."/>
        </authorList>
    </citation>
    <scope>NUCLEOTIDE SEQUENCE</scope>
    <source>
        <strain evidence="1">SBRY1</strain>
    </source>
</reference>